<evidence type="ECO:0000256" key="1">
    <source>
        <dbReference type="SAM" id="MobiDB-lite"/>
    </source>
</evidence>
<dbReference type="EMBL" id="LR746270">
    <property type="protein sequence ID" value="CAA7398941.1"/>
    <property type="molecule type" value="Genomic_DNA"/>
</dbReference>
<proteinExistence type="predicted"/>
<evidence type="ECO:0000313" key="2">
    <source>
        <dbReference type="EMBL" id="CAA7398941.1"/>
    </source>
</evidence>
<name>A0A7I8KMV2_SPIIN</name>
<accession>A0A7I8KMV2</accession>
<dbReference type="AlphaFoldDB" id="A0A7I8KMV2"/>
<evidence type="ECO:0000313" key="3">
    <source>
        <dbReference type="Proteomes" id="UP000663760"/>
    </source>
</evidence>
<gene>
    <name evidence="2" type="ORF">SI8410_07009611</name>
</gene>
<feature type="region of interest" description="Disordered" evidence="1">
    <location>
        <begin position="1"/>
        <end position="24"/>
    </location>
</feature>
<dbReference type="Proteomes" id="UP000663760">
    <property type="component" value="Chromosome 7"/>
</dbReference>
<sequence>MGFSSFSREGEREEFLEGGRDTAS</sequence>
<keyword evidence="3" id="KW-1185">Reference proteome</keyword>
<organism evidence="2 3">
    <name type="scientific">Spirodela intermedia</name>
    <name type="common">Intermediate duckweed</name>
    <dbReference type="NCBI Taxonomy" id="51605"/>
    <lineage>
        <taxon>Eukaryota</taxon>
        <taxon>Viridiplantae</taxon>
        <taxon>Streptophyta</taxon>
        <taxon>Embryophyta</taxon>
        <taxon>Tracheophyta</taxon>
        <taxon>Spermatophyta</taxon>
        <taxon>Magnoliopsida</taxon>
        <taxon>Liliopsida</taxon>
        <taxon>Araceae</taxon>
        <taxon>Lemnoideae</taxon>
        <taxon>Spirodela</taxon>
    </lineage>
</organism>
<reference evidence="2" key="1">
    <citation type="submission" date="2020-02" db="EMBL/GenBank/DDBJ databases">
        <authorList>
            <person name="Scholz U."/>
            <person name="Mascher M."/>
            <person name="Fiebig A."/>
        </authorList>
    </citation>
    <scope>NUCLEOTIDE SEQUENCE</scope>
</reference>
<protein>
    <submittedName>
        <fullName evidence="2">Uncharacterized protein</fullName>
    </submittedName>
</protein>
<feature type="compositionally biased region" description="Basic and acidic residues" evidence="1">
    <location>
        <begin position="8"/>
        <end position="24"/>
    </location>
</feature>